<dbReference type="EMBL" id="CAJOBC010004280">
    <property type="protein sequence ID" value="CAF3821838.1"/>
    <property type="molecule type" value="Genomic_DNA"/>
</dbReference>
<comment type="caution">
    <text evidence="11">The sequence shown here is derived from an EMBL/GenBank/DDBJ whole genome shotgun (WGS) entry which is preliminary data.</text>
</comment>
<dbReference type="EMBL" id="CAJNOQ010004280">
    <property type="protein sequence ID" value="CAF1052418.1"/>
    <property type="molecule type" value="Genomic_DNA"/>
</dbReference>
<evidence type="ECO:0000256" key="3">
    <source>
        <dbReference type="ARBA" id="ARBA00022776"/>
    </source>
</evidence>
<dbReference type="Proteomes" id="UP000681722">
    <property type="component" value="Unassembled WGS sequence"/>
</dbReference>
<dbReference type="PRINTS" id="PR00716">
    <property type="entry name" value="MPIPHPHTASE"/>
</dbReference>
<dbReference type="Gene3D" id="3.40.250.10">
    <property type="entry name" value="Rhodanese-like domain"/>
    <property type="match status" value="1"/>
</dbReference>
<evidence type="ECO:0000259" key="10">
    <source>
        <dbReference type="PROSITE" id="PS50206"/>
    </source>
</evidence>
<dbReference type="InterPro" id="IPR001763">
    <property type="entry name" value="Rhodanese-like_dom"/>
</dbReference>
<evidence type="ECO:0000256" key="6">
    <source>
        <dbReference type="ARBA" id="ARBA00023306"/>
    </source>
</evidence>
<evidence type="ECO:0000256" key="4">
    <source>
        <dbReference type="ARBA" id="ARBA00022801"/>
    </source>
</evidence>
<evidence type="ECO:0000256" key="2">
    <source>
        <dbReference type="ARBA" id="ARBA00022618"/>
    </source>
</evidence>
<feature type="compositionally biased region" description="Basic residues" evidence="9">
    <location>
        <begin position="119"/>
        <end position="133"/>
    </location>
</feature>
<dbReference type="GO" id="GO:0110032">
    <property type="term" value="P:positive regulation of G2/MI transition of meiotic cell cycle"/>
    <property type="evidence" value="ECO:0007669"/>
    <property type="project" value="TreeGrafter"/>
</dbReference>
<dbReference type="AlphaFoldDB" id="A0A814KGV4"/>
<keyword evidence="6 8" id="KW-0131">Cell cycle</keyword>
<dbReference type="GO" id="GO:0005737">
    <property type="term" value="C:cytoplasm"/>
    <property type="evidence" value="ECO:0007669"/>
    <property type="project" value="TreeGrafter"/>
</dbReference>
<dbReference type="OrthoDB" id="9999371at2759"/>
<reference evidence="11" key="1">
    <citation type="submission" date="2021-02" db="EMBL/GenBank/DDBJ databases">
        <authorList>
            <person name="Nowell W R."/>
        </authorList>
    </citation>
    <scope>NUCLEOTIDE SEQUENCE</scope>
</reference>
<sequence>MTLNHEHLLNTSTVLSNIDLSFNTRFMWRRTPRRKLFSSSEEEGDSPPKDCRMQNNNSLVSTHSISVGDTDEQLNMFECVSRRSTTSTANSSLLMQQAKLEQFGFETRTRPQPLSQQKQHQRSRNRHSQRSMKQRADSLAMSNRQKIKKLDHEMTTTTITSTTQDDNTNNQKQLQVRSGTTHPMQTRSQSASDSNSDHLVRLFDRKLITVTPLKDETFITMTSTGMSSGGISSGDEYEIRILNTSNINSIRQLRTRPLPFLLSISSDNEQLPATMTTKNRTPMLNIKNSTFNKSSNNKRSSAEIDEVKKNGKRRKVVYQEQNENKENIFKKSITLIRPKLCRSISEPFEQFDEARLKVSVELGTNRDLVGDRTRSYLLPRCHSHKHNDLACIAPKTLVDVLQNRYSSDIEQFHIIDCRYPYEYDGGHIFSSRNFYTREQIQREYFNEPLQLENETKRFIIIFHCEFSSERAPSLLRFFREIDRNRHVSSYPELYYPEIYLLEGGYKAFFEYAKDHCLPQTYRPMLEIGFTDQLQHYRFKTKQLKKTKSSSFEINSITSTTRISNKYYTLRNTDNQL</sequence>
<keyword evidence="4 8" id="KW-0378">Hydrolase</keyword>
<dbReference type="GO" id="GO:0005634">
    <property type="term" value="C:nucleus"/>
    <property type="evidence" value="ECO:0007669"/>
    <property type="project" value="TreeGrafter"/>
</dbReference>
<feature type="region of interest" description="Disordered" evidence="9">
    <location>
        <begin position="35"/>
        <end position="55"/>
    </location>
</feature>
<dbReference type="GO" id="GO:0051301">
    <property type="term" value="P:cell division"/>
    <property type="evidence" value="ECO:0007669"/>
    <property type="project" value="UniProtKB-UniRule"/>
</dbReference>
<feature type="region of interest" description="Disordered" evidence="9">
    <location>
        <begin position="107"/>
        <end position="196"/>
    </location>
</feature>
<accession>A0A814KGV4</accession>
<dbReference type="Proteomes" id="UP000663829">
    <property type="component" value="Unassembled WGS sequence"/>
</dbReference>
<comment type="function">
    <text evidence="8">Tyrosine protein phosphatase which functions as a dosage-dependent inducer of mitotic progression.</text>
</comment>
<evidence type="ECO:0000313" key="11">
    <source>
        <dbReference type="EMBL" id="CAF1052418.1"/>
    </source>
</evidence>
<protein>
    <recommendedName>
        <fullName evidence="8">M-phase inducer phosphatase</fullName>
        <ecNumber evidence="8">3.1.3.48</ecNumber>
    </recommendedName>
</protein>
<keyword evidence="5 8" id="KW-0904">Protein phosphatase</keyword>
<comment type="catalytic activity">
    <reaction evidence="7 8">
        <text>O-phospho-L-tyrosyl-[protein] + H2O = L-tyrosyl-[protein] + phosphate</text>
        <dbReference type="Rhea" id="RHEA:10684"/>
        <dbReference type="Rhea" id="RHEA-COMP:10136"/>
        <dbReference type="Rhea" id="RHEA-COMP:20101"/>
        <dbReference type="ChEBI" id="CHEBI:15377"/>
        <dbReference type="ChEBI" id="CHEBI:43474"/>
        <dbReference type="ChEBI" id="CHEBI:46858"/>
        <dbReference type="ChEBI" id="CHEBI:61978"/>
        <dbReference type="EC" id="3.1.3.48"/>
    </reaction>
</comment>
<keyword evidence="2 8" id="KW-0132">Cell division</keyword>
<dbReference type="GO" id="GO:0010971">
    <property type="term" value="P:positive regulation of G2/M transition of mitotic cell cycle"/>
    <property type="evidence" value="ECO:0007669"/>
    <property type="project" value="TreeGrafter"/>
</dbReference>
<feature type="compositionally biased region" description="Low complexity" evidence="9">
    <location>
        <begin position="155"/>
        <end position="171"/>
    </location>
</feature>
<dbReference type="PROSITE" id="PS50206">
    <property type="entry name" value="RHODANESE_3"/>
    <property type="match status" value="1"/>
</dbReference>
<evidence type="ECO:0000313" key="13">
    <source>
        <dbReference type="Proteomes" id="UP000663829"/>
    </source>
</evidence>
<organism evidence="11 13">
    <name type="scientific">Didymodactylos carnosus</name>
    <dbReference type="NCBI Taxonomy" id="1234261"/>
    <lineage>
        <taxon>Eukaryota</taxon>
        <taxon>Metazoa</taxon>
        <taxon>Spiralia</taxon>
        <taxon>Gnathifera</taxon>
        <taxon>Rotifera</taxon>
        <taxon>Eurotatoria</taxon>
        <taxon>Bdelloidea</taxon>
        <taxon>Philodinida</taxon>
        <taxon>Philodinidae</taxon>
        <taxon>Didymodactylos</taxon>
    </lineage>
</organism>
<proteinExistence type="inferred from homology"/>
<evidence type="ECO:0000256" key="5">
    <source>
        <dbReference type="ARBA" id="ARBA00022912"/>
    </source>
</evidence>
<dbReference type="PANTHER" id="PTHR10828">
    <property type="entry name" value="M-PHASE INDUCER PHOSPHATASE DUAL SPECIFICITY PHOSPHATASE CDC25"/>
    <property type="match status" value="1"/>
</dbReference>
<comment type="similarity">
    <text evidence="1 8">Belongs to the MPI phosphatase family.</text>
</comment>
<evidence type="ECO:0000256" key="7">
    <source>
        <dbReference type="ARBA" id="ARBA00051722"/>
    </source>
</evidence>
<dbReference type="InterPro" id="IPR036873">
    <property type="entry name" value="Rhodanese-like_dom_sf"/>
</dbReference>
<dbReference type="FunFam" id="3.40.250.10:FF:000021">
    <property type="entry name" value="M-phase inducer phosphatase cdc-25.2"/>
    <property type="match status" value="1"/>
</dbReference>
<gene>
    <name evidence="11" type="ORF">GPM918_LOCUS16354</name>
    <name evidence="12" type="ORF">SRO942_LOCUS16354</name>
</gene>
<feature type="domain" description="Rhodanese" evidence="10">
    <location>
        <begin position="408"/>
        <end position="517"/>
    </location>
</feature>
<name>A0A814KGV4_9BILA</name>
<dbReference type="GO" id="GO:0004725">
    <property type="term" value="F:protein tyrosine phosphatase activity"/>
    <property type="evidence" value="ECO:0007669"/>
    <property type="project" value="UniProtKB-UniRule"/>
</dbReference>
<evidence type="ECO:0000256" key="8">
    <source>
        <dbReference type="RuleBase" id="RU368028"/>
    </source>
</evidence>
<keyword evidence="13" id="KW-1185">Reference proteome</keyword>
<dbReference type="Pfam" id="PF00581">
    <property type="entry name" value="Rhodanese"/>
    <property type="match status" value="1"/>
</dbReference>
<dbReference type="SMART" id="SM00450">
    <property type="entry name" value="RHOD"/>
    <property type="match status" value="1"/>
</dbReference>
<dbReference type="CDD" id="cd01530">
    <property type="entry name" value="Cdc25"/>
    <property type="match status" value="1"/>
</dbReference>
<dbReference type="SUPFAM" id="SSF52821">
    <property type="entry name" value="Rhodanese/Cell cycle control phosphatase"/>
    <property type="match status" value="1"/>
</dbReference>
<dbReference type="EC" id="3.1.3.48" evidence="8"/>
<evidence type="ECO:0000313" key="12">
    <source>
        <dbReference type="EMBL" id="CAF3821838.1"/>
    </source>
</evidence>
<dbReference type="InterPro" id="IPR000751">
    <property type="entry name" value="MPI_Phosphatase"/>
</dbReference>
<dbReference type="PANTHER" id="PTHR10828:SF17">
    <property type="entry name" value="PROTEIN-TYROSINE-PHOSPHATASE"/>
    <property type="match status" value="1"/>
</dbReference>
<evidence type="ECO:0000256" key="1">
    <source>
        <dbReference type="ARBA" id="ARBA00011065"/>
    </source>
</evidence>
<keyword evidence="3 8" id="KW-0498">Mitosis</keyword>
<evidence type="ECO:0000256" key="9">
    <source>
        <dbReference type="SAM" id="MobiDB-lite"/>
    </source>
</evidence>
<feature type="compositionally biased region" description="Polar residues" evidence="9">
    <location>
        <begin position="172"/>
        <end position="194"/>
    </location>
</feature>
<dbReference type="GO" id="GO:0000086">
    <property type="term" value="P:G2/M transition of mitotic cell cycle"/>
    <property type="evidence" value="ECO:0007669"/>
    <property type="project" value="TreeGrafter"/>
</dbReference>